<name>A0A0E0IY24_ORYNI</name>
<evidence type="ECO:0000256" key="2">
    <source>
        <dbReference type="SAM" id="SignalP"/>
    </source>
</evidence>
<evidence type="ECO:0000313" key="3">
    <source>
        <dbReference type="EnsemblPlants" id="ONIVA11G02630.1"/>
    </source>
</evidence>
<dbReference type="HOGENOM" id="CLU_195548_0_0_1"/>
<keyword evidence="4" id="KW-1185">Reference proteome</keyword>
<organism evidence="3">
    <name type="scientific">Oryza nivara</name>
    <name type="common">Indian wild rice</name>
    <name type="synonym">Oryza sativa f. spontanea</name>
    <dbReference type="NCBI Taxonomy" id="4536"/>
    <lineage>
        <taxon>Eukaryota</taxon>
        <taxon>Viridiplantae</taxon>
        <taxon>Streptophyta</taxon>
        <taxon>Embryophyta</taxon>
        <taxon>Tracheophyta</taxon>
        <taxon>Spermatophyta</taxon>
        <taxon>Magnoliopsida</taxon>
        <taxon>Liliopsida</taxon>
        <taxon>Poales</taxon>
        <taxon>Poaceae</taxon>
        <taxon>BOP clade</taxon>
        <taxon>Oryzoideae</taxon>
        <taxon>Oryzeae</taxon>
        <taxon>Oryzinae</taxon>
        <taxon>Oryza</taxon>
    </lineage>
</organism>
<keyword evidence="1" id="KW-0812">Transmembrane</keyword>
<keyword evidence="1" id="KW-0472">Membrane</keyword>
<dbReference type="Gramene" id="ONIVA11G02630.1">
    <property type="protein sequence ID" value="ONIVA11G02630.1"/>
    <property type="gene ID" value="ONIVA11G02630"/>
</dbReference>
<accession>A0A0E0IY24</accession>
<feature type="signal peptide" evidence="2">
    <location>
        <begin position="1"/>
        <end position="28"/>
    </location>
</feature>
<keyword evidence="2" id="KW-0732">Signal</keyword>
<dbReference type="OMA" id="CVVSCFE"/>
<evidence type="ECO:0000313" key="4">
    <source>
        <dbReference type="Proteomes" id="UP000006591"/>
    </source>
</evidence>
<dbReference type="Proteomes" id="UP000006591">
    <property type="component" value="Chromosome 11"/>
</dbReference>
<protein>
    <submittedName>
        <fullName evidence="3">Uncharacterized protein</fullName>
    </submittedName>
</protein>
<reference evidence="3" key="1">
    <citation type="submission" date="2015-04" db="UniProtKB">
        <authorList>
            <consortium name="EnsemblPlants"/>
        </authorList>
    </citation>
    <scope>IDENTIFICATION</scope>
    <source>
        <strain evidence="3">SL10</strain>
    </source>
</reference>
<reference evidence="3" key="2">
    <citation type="submission" date="2018-04" db="EMBL/GenBank/DDBJ databases">
        <title>OnivRS2 (Oryza nivara Reference Sequence Version 2).</title>
        <authorList>
            <person name="Zhang J."/>
            <person name="Kudrna D."/>
            <person name="Lee S."/>
            <person name="Talag J."/>
            <person name="Rajasekar S."/>
            <person name="Welchert J."/>
            <person name="Hsing Y.-I."/>
            <person name="Wing R.A."/>
        </authorList>
    </citation>
    <scope>NUCLEOTIDE SEQUENCE [LARGE SCALE GENOMIC DNA]</scope>
    <source>
        <strain evidence="3">SL10</strain>
    </source>
</reference>
<feature type="chain" id="PRO_5002363298" evidence="2">
    <location>
        <begin position="29"/>
        <end position="81"/>
    </location>
</feature>
<keyword evidence="1" id="KW-1133">Transmembrane helix</keyword>
<sequence>MERSSPKPVIALVLFVVCIVSCFEDATAQYSGSSNNGAAATGPMAAGGSCSLAVATAVLAVAAGKMPPRKRGINPPGSTAL</sequence>
<dbReference type="AlphaFoldDB" id="A0A0E0IY24"/>
<proteinExistence type="predicted"/>
<dbReference type="EnsemblPlants" id="ONIVA11G02630.1">
    <property type="protein sequence ID" value="ONIVA11G02630.1"/>
    <property type="gene ID" value="ONIVA11G02630"/>
</dbReference>
<evidence type="ECO:0000256" key="1">
    <source>
        <dbReference type="SAM" id="Phobius"/>
    </source>
</evidence>
<feature type="transmembrane region" description="Helical" evidence="1">
    <location>
        <begin position="44"/>
        <end position="63"/>
    </location>
</feature>